<evidence type="ECO:0000313" key="3">
    <source>
        <dbReference type="Proteomes" id="UP000007842"/>
    </source>
</evidence>
<dbReference type="PANTHER" id="PTHR41521">
    <property type="match status" value="1"/>
</dbReference>
<proteinExistence type="predicted"/>
<feature type="domain" description="DUF1330" evidence="1">
    <location>
        <begin position="4"/>
        <end position="97"/>
    </location>
</feature>
<sequence length="114" mass="12741">MSAAYAIAYVRETVNPSPEIAEYMRRIEGTLEGFGGRFLIHDGVREVLEGAWPGGLIVIGFPDMDSARRWYASPEYQEILPLRTRNIVMDVILAEGVPEGYRAEEAIAKLPFPV</sequence>
<dbReference type="STRING" id="1003195.SCATT_43280"/>
<dbReference type="eggNOG" id="COG5470">
    <property type="taxonomic scope" value="Bacteria"/>
</dbReference>
<gene>
    <name evidence="2" type="ordered locus">SCATT_43280</name>
</gene>
<dbReference type="SUPFAM" id="SSF54909">
    <property type="entry name" value="Dimeric alpha+beta barrel"/>
    <property type="match status" value="1"/>
</dbReference>
<organism evidence="2 3">
    <name type="scientific">Streptantibioticus cattleyicolor (strain ATCC 35852 / DSM 46488 / JCM 4925 / NBRC 14057 / NRRL 8057)</name>
    <name type="common">Streptomyces cattleya</name>
    <dbReference type="NCBI Taxonomy" id="1003195"/>
    <lineage>
        <taxon>Bacteria</taxon>
        <taxon>Bacillati</taxon>
        <taxon>Actinomycetota</taxon>
        <taxon>Actinomycetes</taxon>
        <taxon>Kitasatosporales</taxon>
        <taxon>Streptomycetaceae</taxon>
        <taxon>Streptantibioticus</taxon>
    </lineage>
</organism>
<dbReference type="InterPro" id="IPR010753">
    <property type="entry name" value="DUF1330"/>
</dbReference>
<accession>G8WSZ3</accession>
<dbReference type="Pfam" id="PF07045">
    <property type="entry name" value="DUF1330"/>
    <property type="match status" value="1"/>
</dbReference>
<dbReference type="Proteomes" id="UP000007842">
    <property type="component" value="Chromosome"/>
</dbReference>
<dbReference type="KEGG" id="scy:SCATT_43280"/>
<dbReference type="EMBL" id="CP003219">
    <property type="protein sequence ID" value="AEW96699.1"/>
    <property type="molecule type" value="Genomic_DNA"/>
</dbReference>
<dbReference type="PATRIC" id="fig|1003195.11.peg.5781"/>
<dbReference type="KEGG" id="sct:SCAT_4341"/>
<protein>
    <recommendedName>
        <fullName evidence="1">DUF1330 domain-containing protein</fullName>
    </recommendedName>
</protein>
<dbReference type="Gene3D" id="3.30.70.100">
    <property type="match status" value="1"/>
</dbReference>
<dbReference type="InterPro" id="IPR011008">
    <property type="entry name" value="Dimeric_a/b-barrel"/>
</dbReference>
<dbReference type="PANTHER" id="PTHR41521:SF4">
    <property type="entry name" value="BLR0684 PROTEIN"/>
    <property type="match status" value="1"/>
</dbReference>
<evidence type="ECO:0000313" key="2">
    <source>
        <dbReference type="EMBL" id="AEW96699.1"/>
    </source>
</evidence>
<dbReference type="OrthoDB" id="9806380at2"/>
<name>F8JSH5_STREN</name>
<keyword evidence="3" id="KW-1185">Reference proteome</keyword>
<accession>F8JSH5</accession>
<dbReference type="RefSeq" id="WP_014145053.1">
    <property type="nucleotide sequence ID" value="NC_016111.1"/>
</dbReference>
<reference evidence="3" key="1">
    <citation type="submission" date="2011-12" db="EMBL/GenBank/DDBJ databases">
        <title>Complete genome sequence of Streptomyces cattleya strain DSM 46488.</title>
        <authorList>
            <person name="Ou H.-Y."/>
            <person name="Li P."/>
            <person name="Zhao C."/>
            <person name="O'Hagan D."/>
            <person name="Deng Z."/>
        </authorList>
    </citation>
    <scope>NUCLEOTIDE SEQUENCE [LARGE SCALE GENOMIC DNA]</scope>
    <source>
        <strain evidence="3">ATCC 35852 / DSM 46488 / JCM 4925 / NBRC 14057 / NRRL 8057</strain>
    </source>
</reference>
<dbReference type="HOGENOM" id="CLU_145407_0_0_11"/>
<dbReference type="AlphaFoldDB" id="F8JSH5"/>
<evidence type="ECO:0000259" key="1">
    <source>
        <dbReference type="Pfam" id="PF07045"/>
    </source>
</evidence>